<keyword evidence="1" id="KW-0378">Hydrolase</keyword>
<keyword evidence="5" id="KW-1185">Reference proteome</keyword>
<organism evidence="4 5">
    <name type="scientific">Hesseltinella vesiculosa</name>
    <dbReference type="NCBI Taxonomy" id="101127"/>
    <lineage>
        <taxon>Eukaryota</taxon>
        <taxon>Fungi</taxon>
        <taxon>Fungi incertae sedis</taxon>
        <taxon>Mucoromycota</taxon>
        <taxon>Mucoromycotina</taxon>
        <taxon>Mucoromycetes</taxon>
        <taxon>Mucorales</taxon>
        <taxon>Cunninghamellaceae</taxon>
        <taxon>Hesseltinella</taxon>
    </lineage>
</organism>
<evidence type="ECO:0000256" key="1">
    <source>
        <dbReference type="ARBA" id="ARBA00022801"/>
    </source>
</evidence>
<dbReference type="SUPFAM" id="SSF54637">
    <property type="entry name" value="Thioesterase/thiol ester dehydrase-isomerase"/>
    <property type="match status" value="2"/>
</dbReference>
<evidence type="ECO:0000313" key="5">
    <source>
        <dbReference type="Proteomes" id="UP000242146"/>
    </source>
</evidence>
<dbReference type="GO" id="GO:0005829">
    <property type="term" value="C:cytosol"/>
    <property type="evidence" value="ECO:0007669"/>
    <property type="project" value="TreeGrafter"/>
</dbReference>
<reference evidence="4 5" key="1">
    <citation type="submission" date="2016-07" db="EMBL/GenBank/DDBJ databases">
        <title>Pervasive Adenine N6-methylation of Active Genes in Fungi.</title>
        <authorList>
            <consortium name="DOE Joint Genome Institute"/>
            <person name="Mondo S.J."/>
            <person name="Dannebaum R.O."/>
            <person name="Kuo R.C."/>
            <person name="Labutti K."/>
            <person name="Haridas S."/>
            <person name="Kuo A."/>
            <person name="Salamov A."/>
            <person name="Ahrendt S.R."/>
            <person name="Lipzen A."/>
            <person name="Sullivan W."/>
            <person name="Andreopoulos W.B."/>
            <person name="Clum A."/>
            <person name="Lindquist E."/>
            <person name="Daum C."/>
            <person name="Ramamoorthy G.K."/>
            <person name="Gryganskyi A."/>
            <person name="Culley D."/>
            <person name="Magnuson J.K."/>
            <person name="James T.Y."/>
            <person name="O'Malley M.A."/>
            <person name="Stajich J.E."/>
            <person name="Spatafora J.W."/>
            <person name="Visel A."/>
            <person name="Grigoriev I.V."/>
        </authorList>
    </citation>
    <scope>NUCLEOTIDE SEQUENCE [LARGE SCALE GENOMIC DNA]</scope>
    <source>
        <strain evidence="4 5">NRRL 3301</strain>
    </source>
</reference>
<evidence type="ECO:0000313" key="4">
    <source>
        <dbReference type="EMBL" id="ORX53986.1"/>
    </source>
</evidence>
<evidence type="ECO:0000256" key="2">
    <source>
        <dbReference type="SAM" id="MobiDB-lite"/>
    </source>
</evidence>
<dbReference type="GO" id="GO:0006637">
    <property type="term" value="P:acyl-CoA metabolic process"/>
    <property type="evidence" value="ECO:0007669"/>
    <property type="project" value="TreeGrafter"/>
</dbReference>
<keyword evidence="4" id="KW-0413">Isomerase</keyword>
<dbReference type="CDD" id="cd03442">
    <property type="entry name" value="BFIT_BACH"/>
    <property type="match status" value="2"/>
</dbReference>
<protein>
    <submittedName>
        <fullName evidence="4">Thioesterase/thiol ester dehydrase-isomerase</fullName>
    </submittedName>
</protein>
<accession>A0A1X2GHK7</accession>
<dbReference type="InterPro" id="IPR040170">
    <property type="entry name" value="Cytosol_ACT"/>
</dbReference>
<proteinExistence type="predicted"/>
<dbReference type="GO" id="GO:0052816">
    <property type="term" value="F:long-chain fatty acyl-CoA hydrolase activity"/>
    <property type="evidence" value="ECO:0007669"/>
    <property type="project" value="TreeGrafter"/>
</dbReference>
<feature type="domain" description="HotDog ACOT-type" evidence="3">
    <location>
        <begin position="292"/>
        <end position="404"/>
    </location>
</feature>
<feature type="region of interest" description="Disordered" evidence="2">
    <location>
        <begin position="233"/>
        <end position="271"/>
    </location>
</feature>
<dbReference type="GO" id="GO:0016853">
    <property type="term" value="F:isomerase activity"/>
    <property type="evidence" value="ECO:0007669"/>
    <property type="project" value="UniProtKB-KW"/>
</dbReference>
<dbReference type="PROSITE" id="PS51770">
    <property type="entry name" value="HOTDOG_ACOT"/>
    <property type="match status" value="2"/>
</dbReference>
<dbReference type="OrthoDB" id="3184331at2759"/>
<dbReference type="EMBL" id="MCGT01000014">
    <property type="protein sequence ID" value="ORX53986.1"/>
    <property type="molecule type" value="Genomic_DNA"/>
</dbReference>
<dbReference type="InterPro" id="IPR006683">
    <property type="entry name" value="Thioestr_dom"/>
</dbReference>
<gene>
    <name evidence="4" type="ORF">DM01DRAFT_1305430</name>
</gene>
<dbReference type="PANTHER" id="PTHR11049:SF16">
    <property type="entry name" value="PROTEIN VDLD"/>
    <property type="match status" value="1"/>
</dbReference>
<dbReference type="InterPro" id="IPR029069">
    <property type="entry name" value="HotDog_dom_sf"/>
</dbReference>
<dbReference type="PANTHER" id="PTHR11049">
    <property type="entry name" value="ACYL COENZYME A THIOESTER HYDROLASE"/>
    <property type="match status" value="1"/>
</dbReference>
<dbReference type="Pfam" id="PF03061">
    <property type="entry name" value="4HBT"/>
    <property type="match status" value="2"/>
</dbReference>
<dbReference type="InterPro" id="IPR033120">
    <property type="entry name" value="HOTDOG_ACOT"/>
</dbReference>
<name>A0A1X2GHK7_9FUNG</name>
<dbReference type="Proteomes" id="UP000242146">
    <property type="component" value="Unassembled WGS sequence"/>
</dbReference>
<comment type="caution">
    <text evidence="4">The sequence shown here is derived from an EMBL/GenBank/DDBJ whole genome shotgun (WGS) entry which is preliminary data.</text>
</comment>
<evidence type="ECO:0000259" key="3">
    <source>
        <dbReference type="PROSITE" id="PS51770"/>
    </source>
</evidence>
<dbReference type="AlphaFoldDB" id="A0A1X2GHK7"/>
<dbReference type="STRING" id="101127.A0A1X2GHK7"/>
<sequence>MNAVTSAFEAIRAIWIRAFLYITEPVFSRLLPDPYTNAGHTRVPSKLMKESKVTMTEIVTSSHCNSMGICFAGTTLGWIDIAAGICAKRHGNAPSVTRSVDGVAFLFPVKEGDILKIQASVNKSWRTSMEVGVRIEAESPLTTRRVFVAHAYLTFVALSPRPKPQTYLGRQFLQYQPTPVPQVMPETDLEKRRYDMAEHRRQQRLRHHPATPVPSTTDNIRALFRNYAQQQLTHQPSLPDEPAVDSHPAFKEHPEDLAEDNDDACPIRPRPYKRRYSVDPTMAQPVKFMYMKDTFAEVVKLVMPQHANTLGITFGGMIISWMEMCALSSANRLAKAYVVTASIDSLNFIRSTRIGDVITIRSMISRSYTSSMEVFVTVEAENLQTGETQFTNDGFFTITAVDRQLVPVIIPQVIPQTETEVQLHTQGDERRNKRLLYRQELIGTLDK</sequence>
<dbReference type="Gene3D" id="3.10.129.10">
    <property type="entry name" value="Hotdog Thioesterase"/>
    <property type="match status" value="2"/>
</dbReference>
<feature type="domain" description="HotDog ACOT-type" evidence="3">
    <location>
        <begin position="49"/>
        <end position="161"/>
    </location>
</feature>